<feature type="transmembrane region" description="Helical" evidence="2">
    <location>
        <begin position="448"/>
        <end position="467"/>
    </location>
</feature>
<sequence length="516" mass="58177">MNCWNILGLAPDADSRTIKRHYAALLKKTRPDDDPQGFQRLREAYEAALAWRENEQEPEAEVLVEALGETLAQRYEAAMADGTALFLEIHLLQRCIEGELNAEDTRWAFETFNWLTAWQRLELPSALIDTLERQQREQLQRPLYEALGQHDDAAFLAAYAARHEHAWVNNHPHAEWFNEWLARLLAHHHYWSSTLFDAVCAGQRWHGGADHACPAGEWALLLKRQQGPAFLARQRALAAEPPYSPEQRAARLLLAPMSLGQRRAFAQRLDEHDWKACQQLSADLYADHISVAEAMPGGTVYFWQGWDSALDTWPWIVALVLSCLVGMLVQVESLAGKIIPTLGQGIVWAIGAVVCAGVAWQGWRPWAHHYRVLDERLSQRLPRWISASHLPLLPIRDLLPGLVVAGALGYVFNPLASLTLVVVLALVGLIRRPFTNHHTPWSARHPRWAVLGGALGLVGAVVLYAGLKVLDNSHLITRNQGLQQWTERLCSRMPRSATECQAPATHTQWYGQEAKR</sequence>
<evidence type="ECO:0000256" key="1">
    <source>
        <dbReference type="ARBA" id="ARBA00023186"/>
    </source>
</evidence>
<dbReference type="CDD" id="cd06257">
    <property type="entry name" value="DnaJ"/>
    <property type="match status" value="1"/>
</dbReference>
<name>A0A4Y9TII4_PSEFL</name>
<evidence type="ECO:0000313" key="4">
    <source>
        <dbReference type="EMBL" id="TFW42216.1"/>
    </source>
</evidence>
<feature type="transmembrane region" description="Helical" evidence="2">
    <location>
        <begin position="341"/>
        <end position="363"/>
    </location>
</feature>
<feature type="transmembrane region" description="Helical" evidence="2">
    <location>
        <begin position="312"/>
        <end position="329"/>
    </location>
</feature>
<proteinExistence type="predicted"/>
<dbReference type="AlphaFoldDB" id="A0A4Y9TII4"/>
<dbReference type="PROSITE" id="PS50076">
    <property type="entry name" value="DNAJ_2"/>
    <property type="match status" value="1"/>
</dbReference>
<dbReference type="Proteomes" id="UP000297322">
    <property type="component" value="Unassembled WGS sequence"/>
</dbReference>
<organism evidence="4 5">
    <name type="scientific">Pseudomonas fluorescens</name>
    <dbReference type="NCBI Taxonomy" id="294"/>
    <lineage>
        <taxon>Bacteria</taxon>
        <taxon>Pseudomonadati</taxon>
        <taxon>Pseudomonadota</taxon>
        <taxon>Gammaproteobacteria</taxon>
        <taxon>Pseudomonadales</taxon>
        <taxon>Pseudomonadaceae</taxon>
        <taxon>Pseudomonas</taxon>
    </lineage>
</organism>
<keyword evidence="2" id="KW-0812">Transmembrane</keyword>
<dbReference type="Gene3D" id="1.10.287.110">
    <property type="entry name" value="DnaJ domain"/>
    <property type="match status" value="1"/>
</dbReference>
<reference evidence="4 5" key="1">
    <citation type="submission" date="2019-03" db="EMBL/GenBank/DDBJ databases">
        <title>Biocontrol and xenobiotic degradation properties of endophytic Pseudomonas fluorescens strain BRZ63.</title>
        <authorList>
            <person name="Chlebek D.A."/>
            <person name="Pinski A."/>
            <person name="Zur J.P."/>
            <person name="Michalska J."/>
            <person name="Hupert-Kocurek K.T."/>
        </authorList>
    </citation>
    <scope>NUCLEOTIDE SEQUENCE [LARGE SCALE GENOMIC DNA]</scope>
    <source>
        <strain evidence="4 5">BRZ63</strain>
    </source>
</reference>
<dbReference type="InterPro" id="IPR036869">
    <property type="entry name" value="J_dom_sf"/>
</dbReference>
<dbReference type="EMBL" id="SPVI01000010">
    <property type="protein sequence ID" value="TFW42216.1"/>
    <property type="molecule type" value="Genomic_DNA"/>
</dbReference>
<accession>A0A4Y9TII4</accession>
<keyword evidence="2" id="KW-0472">Membrane</keyword>
<dbReference type="RefSeq" id="WP_135196674.1">
    <property type="nucleotide sequence ID" value="NZ_SPVI01000010.1"/>
</dbReference>
<evidence type="ECO:0000256" key="2">
    <source>
        <dbReference type="SAM" id="Phobius"/>
    </source>
</evidence>
<dbReference type="SMART" id="SM00271">
    <property type="entry name" value="DnaJ"/>
    <property type="match status" value="1"/>
</dbReference>
<gene>
    <name evidence="4" type="ORF">E4T65_17660</name>
</gene>
<feature type="transmembrane region" description="Helical" evidence="2">
    <location>
        <begin position="398"/>
        <end position="427"/>
    </location>
</feature>
<comment type="caution">
    <text evidence="4">The sequence shown here is derived from an EMBL/GenBank/DDBJ whole genome shotgun (WGS) entry which is preliminary data.</text>
</comment>
<keyword evidence="2" id="KW-1133">Transmembrane helix</keyword>
<evidence type="ECO:0000313" key="5">
    <source>
        <dbReference type="Proteomes" id="UP000297322"/>
    </source>
</evidence>
<evidence type="ECO:0000259" key="3">
    <source>
        <dbReference type="PROSITE" id="PS50076"/>
    </source>
</evidence>
<feature type="domain" description="J" evidence="3">
    <location>
        <begin position="2"/>
        <end position="68"/>
    </location>
</feature>
<dbReference type="SUPFAM" id="SSF46565">
    <property type="entry name" value="Chaperone J-domain"/>
    <property type="match status" value="1"/>
</dbReference>
<dbReference type="InterPro" id="IPR001623">
    <property type="entry name" value="DnaJ_domain"/>
</dbReference>
<protein>
    <submittedName>
        <fullName evidence="4">J domain-containing protein</fullName>
    </submittedName>
</protein>
<keyword evidence="1" id="KW-0143">Chaperone</keyword>